<dbReference type="PANTHER" id="PTHR30600:SF10">
    <property type="entry name" value="BLL6722 PROTEIN"/>
    <property type="match status" value="1"/>
</dbReference>
<dbReference type="InterPro" id="IPR026259">
    <property type="entry name" value="MauG/Cytc_peroxidase"/>
</dbReference>
<keyword evidence="10 14" id="KW-0408">Iron</keyword>
<keyword evidence="7" id="KW-0574">Periplasm</keyword>
<dbReference type="PIRSF" id="PIRSF000294">
    <property type="entry name" value="Cytochrome-c_peroxidase"/>
    <property type="match status" value="1"/>
</dbReference>
<feature type="domain" description="Cytochrome c" evidence="16">
    <location>
        <begin position="198"/>
        <end position="321"/>
    </location>
</feature>
<dbReference type="KEGG" id="lcre:Pla8534_48620"/>
<evidence type="ECO:0000256" key="8">
    <source>
        <dbReference type="ARBA" id="ARBA00022982"/>
    </source>
</evidence>
<dbReference type="GO" id="GO:0020037">
    <property type="term" value="F:heme binding"/>
    <property type="evidence" value="ECO:0007669"/>
    <property type="project" value="InterPro"/>
</dbReference>
<dbReference type="InterPro" id="IPR004852">
    <property type="entry name" value="Di-haem_cyt_c_peroxidsae"/>
</dbReference>
<feature type="binding site" description="covalent" evidence="13">
    <location>
        <position position="72"/>
    </location>
    <ligand>
        <name>heme c</name>
        <dbReference type="ChEBI" id="CHEBI:61717"/>
        <label>1</label>
    </ligand>
</feature>
<dbReference type="FunFam" id="1.10.760.10:FF:000019">
    <property type="entry name" value="Di-heme cytochrome C peroxidase"/>
    <property type="match status" value="1"/>
</dbReference>
<dbReference type="RefSeq" id="WP_145055834.1">
    <property type="nucleotide sequence ID" value="NZ_CP036433.1"/>
</dbReference>
<evidence type="ECO:0000256" key="14">
    <source>
        <dbReference type="PIRSR" id="PIRSR000294-2"/>
    </source>
</evidence>
<evidence type="ECO:0000313" key="17">
    <source>
        <dbReference type="EMBL" id="QDU97037.1"/>
    </source>
</evidence>
<keyword evidence="5 14" id="KW-0479">Metal-binding</keyword>
<dbReference type="AlphaFoldDB" id="A0A518DYW3"/>
<dbReference type="Proteomes" id="UP000317648">
    <property type="component" value="Chromosome"/>
</dbReference>
<comment type="cofactor">
    <cofactor evidence="13">
        <name>heme</name>
        <dbReference type="ChEBI" id="CHEBI:30413"/>
    </cofactor>
    <text evidence="13">Binds 2 heme groups.</text>
</comment>
<sequence length="336" mass="36755" precursor="true">MRALLIFAALAGFTFTGFVFADEPFDLKIPAGLRPLRIPADNPLTVGKVELGKQLYFDPRLSSDNTVSCASCHDPAKGWSNGDRFATGVDAQQGGRSAPTIVNSAYSYFQFWDGRARQLEGQALGPIENPIEMAMPLDKLIPKLNGIPGYKKQFQAVFGTDATPEAIAQAIASFERTVLSGDAPYDRFKAGDKTALSEAAQRGMNVFFNKGNCSACHSGHNFSDHAFHNIGVGIKNESPDWGRFAQTELNGDRGSFKTPTLREIARTAPYMHDGSLATLEEVIDYYDQGGEANDQLDEEIFKLKLTPEEKSDLITFLKEGLSSESYPDIKAPKLPE</sequence>
<dbReference type="Gene3D" id="1.10.760.10">
    <property type="entry name" value="Cytochrome c-like domain"/>
    <property type="match status" value="2"/>
</dbReference>
<evidence type="ECO:0000259" key="16">
    <source>
        <dbReference type="PROSITE" id="PS51007"/>
    </source>
</evidence>
<evidence type="ECO:0000256" key="9">
    <source>
        <dbReference type="ARBA" id="ARBA00023002"/>
    </source>
</evidence>
<evidence type="ECO:0000256" key="5">
    <source>
        <dbReference type="ARBA" id="ARBA00022723"/>
    </source>
</evidence>
<feature type="binding site" description="covalent" evidence="13">
    <location>
        <position position="213"/>
    </location>
    <ligand>
        <name>heme c</name>
        <dbReference type="ChEBI" id="CHEBI:61717"/>
        <label>2</label>
    </ligand>
</feature>
<feature type="domain" description="Cytochrome c" evidence="16">
    <location>
        <begin position="47"/>
        <end position="178"/>
    </location>
</feature>
<dbReference type="PANTHER" id="PTHR30600">
    <property type="entry name" value="CYTOCHROME C PEROXIDASE-RELATED"/>
    <property type="match status" value="1"/>
</dbReference>
<feature type="binding site" description="axial binding residue" evidence="14">
    <location>
        <position position="73"/>
    </location>
    <ligand>
        <name>heme c</name>
        <dbReference type="ChEBI" id="CHEBI:61717"/>
        <label>1</label>
    </ligand>
    <ligandPart>
        <name>Fe</name>
        <dbReference type="ChEBI" id="CHEBI:18248"/>
    </ligandPart>
</feature>
<dbReference type="InterPro" id="IPR051395">
    <property type="entry name" value="Cytochrome_c_Peroxidase/MauG"/>
</dbReference>
<keyword evidence="4 13" id="KW-0349">Heme</keyword>
<evidence type="ECO:0000256" key="10">
    <source>
        <dbReference type="ARBA" id="ARBA00023004"/>
    </source>
</evidence>
<dbReference type="EMBL" id="CP036433">
    <property type="protein sequence ID" value="QDU97037.1"/>
    <property type="molecule type" value="Genomic_DNA"/>
</dbReference>
<keyword evidence="3" id="KW-0813">Transport</keyword>
<gene>
    <name evidence="17" type="primary">ccp_3</name>
    <name evidence="17" type="ORF">Pla8534_48620</name>
</gene>
<dbReference type="PROSITE" id="PS51007">
    <property type="entry name" value="CYTC"/>
    <property type="match status" value="2"/>
</dbReference>
<dbReference type="Pfam" id="PF03150">
    <property type="entry name" value="CCP_MauG"/>
    <property type="match status" value="1"/>
</dbReference>
<comment type="subcellular location">
    <subcellularLocation>
        <location evidence="1">Periplasm</location>
    </subcellularLocation>
</comment>
<evidence type="ECO:0000256" key="15">
    <source>
        <dbReference type="SAM" id="SignalP"/>
    </source>
</evidence>
<evidence type="ECO:0000256" key="11">
    <source>
        <dbReference type="ARBA" id="ARBA00058991"/>
    </source>
</evidence>
<feature type="binding site" description="covalent" evidence="13">
    <location>
        <position position="69"/>
    </location>
    <ligand>
        <name>heme c</name>
        <dbReference type="ChEBI" id="CHEBI:61717"/>
        <label>1</label>
    </ligand>
</feature>
<comment type="PTM">
    <text evidence="13">Binds 2 heme groups per subunit.</text>
</comment>
<name>A0A518DYW3_9BACT</name>
<comment type="pathway">
    <text evidence="2">One-carbon metabolism; methylamine degradation.</text>
</comment>
<dbReference type="GO" id="GO:0042597">
    <property type="term" value="C:periplasmic space"/>
    <property type="evidence" value="ECO:0007669"/>
    <property type="project" value="UniProtKB-SubCell"/>
</dbReference>
<dbReference type="GO" id="GO:0009055">
    <property type="term" value="F:electron transfer activity"/>
    <property type="evidence" value="ECO:0007669"/>
    <property type="project" value="InterPro"/>
</dbReference>
<proteinExistence type="predicted"/>
<keyword evidence="17" id="KW-0575">Peroxidase</keyword>
<feature type="chain" id="PRO_5021800755" description="Methylamine utilization protein MauG" evidence="15">
    <location>
        <begin position="22"/>
        <end position="336"/>
    </location>
</feature>
<feature type="signal peptide" evidence="15">
    <location>
        <begin position="1"/>
        <end position="21"/>
    </location>
</feature>
<keyword evidence="18" id="KW-1185">Reference proteome</keyword>
<feature type="binding site" description="covalent" evidence="13">
    <location>
        <position position="216"/>
    </location>
    <ligand>
        <name>heme c</name>
        <dbReference type="ChEBI" id="CHEBI:61717"/>
        <label>2</label>
    </ligand>
</feature>
<protein>
    <recommendedName>
        <fullName evidence="12">Methylamine utilization protein MauG</fullName>
    </recommendedName>
</protein>
<dbReference type="SUPFAM" id="SSF46626">
    <property type="entry name" value="Cytochrome c"/>
    <property type="match status" value="2"/>
</dbReference>
<evidence type="ECO:0000256" key="13">
    <source>
        <dbReference type="PIRSR" id="PIRSR000294-1"/>
    </source>
</evidence>
<dbReference type="GO" id="GO:0046872">
    <property type="term" value="F:metal ion binding"/>
    <property type="evidence" value="ECO:0007669"/>
    <property type="project" value="UniProtKB-KW"/>
</dbReference>
<dbReference type="InterPro" id="IPR036909">
    <property type="entry name" value="Cyt_c-like_dom_sf"/>
</dbReference>
<dbReference type="InterPro" id="IPR009056">
    <property type="entry name" value="Cyt_c-like_dom"/>
</dbReference>
<dbReference type="OrthoDB" id="9772811at2"/>
<evidence type="ECO:0000256" key="4">
    <source>
        <dbReference type="ARBA" id="ARBA00022617"/>
    </source>
</evidence>
<evidence type="ECO:0000256" key="6">
    <source>
        <dbReference type="ARBA" id="ARBA00022729"/>
    </source>
</evidence>
<reference evidence="17 18" key="1">
    <citation type="submission" date="2019-02" db="EMBL/GenBank/DDBJ databases">
        <title>Deep-cultivation of Planctomycetes and their phenomic and genomic characterization uncovers novel biology.</title>
        <authorList>
            <person name="Wiegand S."/>
            <person name="Jogler M."/>
            <person name="Boedeker C."/>
            <person name="Pinto D."/>
            <person name="Vollmers J."/>
            <person name="Rivas-Marin E."/>
            <person name="Kohn T."/>
            <person name="Peeters S.H."/>
            <person name="Heuer A."/>
            <person name="Rast P."/>
            <person name="Oberbeckmann S."/>
            <person name="Bunk B."/>
            <person name="Jeske O."/>
            <person name="Meyerdierks A."/>
            <person name="Storesund J.E."/>
            <person name="Kallscheuer N."/>
            <person name="Luecker S."/>
            <person name="Lage O.M."/>
            <person name="Pohl T."/>
            <person name="Merkel B.J."/>
            <person name="Hornburger P."/>
            <person name="Mueller R.-W."/>
            <person name="Bruemmer F."/>
            <person name="Labrenz M."/>
            <person name="Spormann A.M."/>
            <person name="Op den Camp H."/>
            <person name="Overmann J."/>
            <person name="Amann R."/>
            <person name="Jetten M.S.M."/>
            <person name="Mascher T."/>
            <person name="Medema M.H."/>
            <person name="Devos D.P."/>
            <person name="Kaster A.-K."/>
            <person name="Ovreas L."/>
            <person name="Rohde M."/>
            <person name="Galperin M.Y."/>
            <person name="Jogler C."/>
        </authorList>
    </citation>
    <scope>NUCLEOTIDE SEQUENCE [LARGE SCALE GENOMIC DNA]</scope>
    <source>
        <strain evidence="17 18">Pla85_3_4</strain>
    </source>
</reference>
<keyword evidence="9 17" id="KW-0560">Oxidoreductase</keyword>
<dbReference type="GO" id="GO:0004130">
    <property type="term" value="F:cytochrome-c peroxidase activity"/>
    <property type="evidence" value="ECO:0007669"/>
    <property type="project" value="TreeGrafter"/>
</dbReference>
<evidence type="ECO:0000256" key="7">
    <source>
        <dbReference type="ARBA" id="ARBA00022764"/>
    </source>
</evidence>
<accession>A0A518DYW3</accession>
<evidence type="ECO:0000313" key="18">
    <source>
        <dbReference type="Proteomes" id="UP000317648"/>
    </source>
</evidence>
<evidence type="ECO:0000256" key="3">
    <source>
        <dbReference type="ARBA" id="ARBA00022448"/>
    </source>
</evidence>
<evidence type="ECO:0000256" key="2">
    <source>
        <dbReference type="ARBA" id="ARBA00004856"/>
    </source>
</evidence>
<organism evidence="17 18">
    <name type="scientific">Lignipirellula cremea</name>
    <dbReference type="NCBI Taxonomy" id="2528010"/>
    <lineage>
        <taxon>Bacteria</taxon>
        <taxon>Pseudomonadati</taxon>
        <taxon>Planctomycetota</taxon>
        <taxon>Planctomycetia</taxon>
        <taxon>Pirellulales</taxon>
        <taxon>Pirellulaceae</taxon>
        <taxon>Lignipirellula</taxon>
    </lineage>
</organism>
<evidence type="ECO:0000256" key="12">
    <source>
        <dbReference type="ARBA" id="ARBA00073576"/>
    </source>
</evidence>
<evidence type="ECO:0000256" key="1">
    <source>
        <dbReference type="ARBA" id="ARBA00004418"/>
    </source>
</evidence>
<feature type="binding site" description="axial binding residue" evidence="14">
    <location>
        <position position="217"/>
    </location>
    <ligand>
        <name>heme c</name>
        <dbReference type="ChEBI" id="CHEBI:61717"/>
        <label>2</label>
    </ligand>
    <ligandPart>
        <name>Fe</name>
        <dbReference type="ChEBI" id="CHEBI:18248"/>
    </ligandPart>
</feature>
<keyword evidence="8" id="KW-0249">Electron transport</keyword>
<comment type="function">
    <text evidence="11">Involved in methylamine metabolism. Essential for the maturation of the beta subunit of MADH, presumably via a step in the biosynthesis of tryptophan tryptophylquinone (TTQ), the cofactor of MADH.</text>
</comment>
<keyword evidence="6 15" id="KW-0732">Signal</keyword>